<dbReference type="InterPro" id="IPR008687">
    <property type="entry name" value="MobC"/>
</dbReference>
<evidence type="ECO:0000313" key="3">
    <source>
        <dbReference type="EMBL" id="RRR16945.1"/>
    </source>
</evidence>
<evidence type="ECO:0000256" key="1">
    <source>
        <dbReference type="SAM" id="MobiDB-lite"/>
    </source>
</evidence>
<feature type="region of interest" description="Disordered" evidence="1">
    <location>
        <begin position="49"/>
        <end position="77"/>
    </location>
</feature>
<keyword evidence="4" id="KW-1185">Reference proteome</keyword>
<evidence type="ECO:0000259" key="2">
    <source>
        <dbReference type="Pfam" id="PF05713"/>
    </source>
</evidence>
<protein>
    <submittedName>
        <fullName evidence="3">Mobilization protein</fullName>
    </submittedName>
</protein>
<evidence type="ECO:0000313" key="4">
    <source>
        <dbReference type="Proteomes" id="UP000274327"/>
    </source>
</evidence>
<dbReference type="EMBL" id="QOCI01000024">
    <property type="protein sequence ID" value="RRR16945.1"/>
    <property type="molecule type" value="Genomic_DNA"/>
</dbReference>
<feature type="domain" description="Bacterial mobilisation" evidence="2">
    <location>
        <begin position="133"/>
        <end position="177"/>
    </location>
</feature>
<proteinExistence type="predicted"/>
<accession>A0A426SFJ7</accession>
<gene>
    <name evidence="3" type="ORF">DS079_16845</name>
</gene>
<dbReference type="Proteomes" id="UP000274327">
    <property type="component" value="Unassembled WGS sequence"/>
</dbReference>
<sequence length="186" mass="19514">MLLRGGRGRPGGRSPRRARTKGVAVPIEDRPDHAAEAAFNPYLAFSATAPEEQSAAAPERPRAGRPTAGPAKREHRVGLSLSDVEHAAWSAAAKDAGVGSLARWARERVTSSLTLAHLGHSDLGGEVAALRADLGRVGSNLNQIARALNVAERGGPDGPTPGEALDAIEAVRAQLAEIRAWTREHP</sequence>
<feature type="region of interest" description="Disordered" evidence="1">
    <location>
        <begin position="1"/>
        <end position="31"/>
    </location>
</feature>
<name>A0A426SFJ7_9MICO</name>
<dbReference type="AlphaFoldDB" id="A0A426SFJ7"/>
<reference evidence="3 4" key="1">
    <citation type="submission" date="2018-07" db="EMBL/GenBank/DDBJ databases">
        <title>Brachybacteriurn paraconglorneratum KCTC 9916.</title>
        <authorList>
            <person name="Li Y."/>
        </authorList>
    </citation>
    <scope>NUCLEOTIDE SEQUENCE [LARGE SCALE GENOMIC DNA]</scope>
    <source>
        <strain evidence="3 4">KCTC 9916</strain>
    </source>
</reference>
<comment type="caution">
    <text evidence="3">The sequence shown here is derived from an EMBL/GenBank/DDBJ whole genome shotgun (WGS) entry which is preliminary data.</text>
</comment>
<organism evidence="3 4">
    <name type="scientific">Brachybacterium paraconglomeratum</name>
    <dbReference type="NCBI Taxonomy" id="173362"/>
    <lineage>
        <taxon>Bacteria</taxon>
        <taxon>Bacillati</taxon>
        <taxon>Actinomycetota</taxon>
        <taxon>Actinomycetes</taxon>
        <taxon>Micrococcales</taxon>
        <taxon>Dermabacteraceae</taxon>
        <taxon>Brachybacterium</taxon>
    </lineage>
</organism>
<dbReference type="Pfam" id="PF05713">
    <property type="entry name" value="MobC"/>
    <property type="match status" value="1"/>
</dbReference>